<dbReference type="NCBIfam" id="TIGR04265">
    <property type="entry name" value="bac_cardiolipin"/>
    <property type="match status" value="1"/>
</dbReference>
<keyword evidence="8 12" id="KW-0443">Lipid metabolism</keyword>
<dbReference type="PROSITE" id="PS50035">
    <property type="entry name" value="PLD"/>
    <property type="match status" value="2"/>
</dbReference>
<feature type="active site" evidence="12">
    <location>
        <position position="221"/>
    </location>
</feature>
<dbReference type="GO" id="GO:0032049">
    <property type="term" value="P:cardiolipin biosynthetic process"/>
    <property type="evidence" value="ECO:0007669"/>
    <property type="project" value="UniProtKB-UniRule"/>
</dbReference>
<keyword evidence="3 12" id="KW-0444">Lipid biosynthesis</keyword>
<dbReference type="CDD" id="cd09112">
    <property type="entry name" value="PLDc_CLS_2"/>
    <property type="match status" value="1"/>
</dbReference>
<evidence type="ECO:0000256" key="13">
    <source>
        <dbReference type="NCBIfam" id="TIGR04265"/>
    </source>
</evidence>
<dbReference type="GO" id="GO:0008808">
    <property type="term" value="F:cardiolipin synthase activity"/>
    <property type="evidence" value="ECO:0007669"/>
    <property type="project" value="UniProtKB-UniRule"/>
</dbReference>
<evidence type="ECO:0000256" key="11">
    <source>
        <dbReference type="ARBA" id="ARBA00023264"/>
    </source>
</evidence>
<feature type="transmembrane region" description="Helical" evidence="12">
    <location>
        <begin position="6"/>
        <end position="25"/>
    </location>
</feature>
<feature type="active site" evidence="12">
    <location>
        <position position="393"/>
    </location>
</feature>
<comment type="catalytic activity">
    <reaction evidence="12">
        <text>2 a 1,2-diacyl-sn-glycero-3-phospho-(1'-sn-glycerol) = a cardiolipin + glycerol</text>
        <dbReference type="Rhea" id="RHEA:31451"/>
        <dbReference type="ChEBI" id="CHEBI:17754"/>
        <dbReference type="ChEBI" id="CHEBI:62237"/>
        <dbReference type="ChEBI" id="CHEBI:64716"/>
    </reaction>
</comment>
<dbReference type="SMART" id="SM00155">
    <property type="entry name" value="PLDc"/>
    <property type="match status" value="2"/>
</dbReference>
<feature type="active site" evidence="12">
    <location>
        <position position="398"/>
    </location>
</feature>
<evidence type="ECO:0000256" key="1">
    <source>
        <dbReference type="ARBA" id="ARBA00004651"/>
    </source>
</evidence>
<dbReference type="InterPro" id="IPR030874">
    <property type="entry name" value="Cardiolipin_synth_Firmi"/>
</dbReference>
<keyword evidence="2 12" id="KW-1003">Cell membrane</keyword>
<comment type="caution">
    <text evidence="15">The sequence shown here is derived from an EMBL/GenBank/DDBJ whole genome shotgun (WGS) entry which is preliminary data.</text>
</comment>
<keyword evidence="5 12" id="KW-0812">Transmembrane</keyword>
<dbReference type="EMBL" id="JABZTM010000157">
    <property type="protein sequence ID" value="MBF1447857.1"/>
    <property type="molecule type" value="Genomic_DNA"/>
</dbReference>
<evidence type="ECO:0000256" key="8">
    <source>
        <dbReference type="ARBA" id="ARBA00023098"/>
    </source>
</evidence>
<comment type="similarity">
    <text evidence="12">Belongs to the phospholipase D family. Cardiolipin synthase subfamily.</text>
</comment>
<evidence type="ECO:0000256" key="7">
    <source>
        <dbReference type="ARBA" id="ARBA00022989"/>
    </source>
</evidence>
<evidence type="ECO:0000256" key="3">
    <source>
        <dbReference type="ARBA" id="ARBA00022516"/>
    </source>
</evidence>
<evidence type="ECO:0000256" key="4">
    <source>
        <dbReference type="ARBA" id="ARBA00022679"/>
    </source>
</evidence>
<gene>
    <name evidence="15" type="primary">cls</name>
    <name evidence="15" type="ORF">HXN55_10855</name>
</gene>
<comment type="function">
    <text evidence="12">Catalyzes the reversible phosphatidyl group transfer from one phosphatidylglycerol molecule to another to form cardiolipin (CL) (diphosphatidylglycerol) and glycerol.</text>
</comment>
<dbReference type="InterPro" id="IPR001736">
    <property type="entry name" value="PLipase_D/transphosphatidylase"/>
</dbReference>
<dbReference type="PANTHER" id="PTHR21248">
    <property type="entry name" value="CARDIOLIPIN SYNTHASE"/>
    <property type="match status" value="1"/>
</dbReference>
<dbReference type="HAMAP" id="MF_01916">
    <property type="entry name" value="Cardiolipin_synth_Cls"/>
    <property type="match status" value="1"/>
</dbReference>
<keyword evidence="4 12" id="KW-0808">Transferase</keyword>
<dbReference type="AlphaFoldDB" id="A0A9D6AC08"/>
<dbReference type="InterPro" id="IPR022924">
    <property type="entry name" value="Cardiolipin_synthase"/>
</dbReference>
<dbReference type="GO" id="GO:0005886">
    <property type="term" value="C:plasma membrane"/>
    <property type="evidence" value="ECO:0007669"/>
    <property type="project" value="UniProtKB-SubCell"/>
</dbReference>
<accession>A0A9D6AC08</accession>
<sequence length="474" mass="54819">MIYVHWIVLAAYTVIAVVAMITVLMEHRQPAKTIAWVLVLSFLPLVGIILYFFFGRRTRKNHNIWKKSLDQLTKRSMIEFAEQKQLELPEDNKKLIQLFMNQNLALPFKNNTAEVYISGYEFFPAVLAAISKAKHHIHIVSYIVDDDPLGHLLRDTLIDKAREGVEIRFLFDDVGSWKTPNSFFEQMREEGIEVHPFMPVRFPAFTGKVNYRNHRKIIVIDGKVGFIGGMNLAQRYVKGYKGRIWRDTHVKICGAAVYGLQRAFLVDWFYADRTLITDRKYYPEIKTKQPNNCLIQIVTSSPTSIWEELEQGYIKILLSAKQYVYMETPYFLPTEPMFFAMRTAALSGVDVRLMVSLETDSKLVQMASWSYLSQAVKAGVKVLCYKRGFNHSKLLVADDNVATIGSANIDFRSFENNFEANAFFYDKPMAQRIKNIFLADEANSVPLENIKEINQKTFLYRLWESVIRLLSPLL</sequence>
<feature type="active site" evidence="12">
    <location>
        <position position="391"/>
    </location>
</feature>
<evidence type="ECO:0000256" key="2">
    <source>
        <dbReference type="ARBA" id="ARBA00022475"/>
    </source>
</evidence>
<dbReference type="PANTHER" id="PTHR21248:SF22">
    <property type="entry name" value="PHOSPHOLIPASE D"/>
    <property type="match status" value="1"/>
</dbReference>
<dbReference type="InterPro" id="IPR027379">
    <property type="entry name" value="CLS_N"/>
</dbReference>
<evidence type="ECO:0000256" key="12">
    <source>
        <dbReference type="HAMAP-Rule" id="MF_01916"/>
    </source>
</evidence>
<protein>
    <recommendedName>
        <fullName evidence="12 13">Cardiolipin synthase</fullName>
        <shortName evidence="12">CL synthase</shortName>
        <ecNumber evidence="12 13">2.7.8.-</ecNumber>
    </recommendedName>
</protein>
<dbReference type="Gene3D" id="3.30.870.10">
    <property type="entry name" value="Endonuclease Chain A"/>
    <property type="match status" value="2"/>
</dbReference>
<evidence type="ECO:0000313" key="16">
    <source>
        <dbReference type="Proteomes" id="UP000787419"/>
    </source>
</evidence>
<dbReference type="Proteomes" id="UP000787419">
    <property type="component" value="Unassembled WGS sequence"/>
</dbReference>
<keyword evidence="11 12" id="KW-1208">Phospholipid metabolism</keyword>
<feature type="domain" description="PLD phosphodiesterase" evidence="14">
    <location>
        <begin position="386"/>
        <end position="413"/>
    </location>
</feature>
<dbReference type="Pfam" id="PF13396">
    <property type="entry name" value="PLDc_N"/>
    <property type="match status" value="1"/>
</dbReference>
<name>A0A9D6AC08_9BACT</name>
<keyword evidence="9 12" id="KW-0472">Membrane</keyword>
<keyword evidence="6" id="KW-0677">Repeat</keyword>
<dbReference type="EC" id="2.7.8.-" evidence="12 13"/>
<evidence type="ECO:0000256" key="9">
    <source>
        <dbReference type="ARBA" id="ARBA00023136"/>
    </source>
</evidence>
<proteinExistence type="inferred from homology"/>
<feature type="domain" description="PLD phosphodiesterase" evidence="14">
    <location>
        <begin position="209"/>
        <end position="236"/>
    </location>
</feature>
<comment type="subcellular location">
    <subcellularLocation>
        <location evidence="1 12">Cell membrane</location>
        <topology evidence="1 12">Multi-pass membrane protein</topology>
    </subcellularLocation>
</comment>
<dbReference type="Pfam" id="PF13091">
    <property type="entry name" value="PLDc_2"/>
    <property type="match status" value="2"/>
</dbReference>
<evidence type="ECO:0000256" key="5">
    <source>
        <dbReference type="ARBA" id="ARBA00022692"/>
    </source>
</evidence>
<feature type="active site" evidence="12">
    <location>
        <position position="216"/>
    </location>
</feature>
<dbReference type="CDD" id="cd09110">
    <property type="entry name" value="PLDc_CLS_1"/>
    <property type="match status" value="1"/>
</dbReference>
<organism evidence="15 16">
    <name type="scientific">Prevotella nigrescens</name>
    <dbReference type="NCBI Taxonomy" id="28133"/>
    <lineage>
        <taxon>Bacteria</taxon>
        <taxon>Pseudomonadati</taxon>
        <taxon>Bacteroidota</taxon>
        <taxon>Bacteroidia</taxon>
        <taxon>Bacteroidales</taxon>
        <taxon>Prevotellaceae</taxon>
        <taxon>Prevotella</taxon>
    </lineage>
</organism>
<evidence type="ECO:0000259" key="14">
    <source>
        <dbReference type="PROSITE" id="PS50035"/>
    </source>
</evidence>
<evidence type="ECO:0000256" key="10">
    <source>
        <dbReference type="ARBA" id="ARBA00023209"/>
    </source>
</evidence>
<evidence type="ECO:0000256" key="6">
    <source>
        <dbReference type="ARBA" id="ARBA00022737"/>
    </source>
</evidence>
<feature type="transmembrane region" description="Helical" evidence="12">
    <location>
        <begin position="34"/>
        <end position="54"/>
    </location>
</feature>
<dbReference type="InterPro" id="IPR025202">
    <property type="entry name" value="PLD-like_dom"/>
</dbReference>
<reference evidence="15" key="1">
    <citation type="submission" date="2020-04" db="EMBL/GenBank/DDBJ databases">
        <title>Deep metagenomics examines the oral microbiome during advanced dental caries in children, revealing novel taxa and co-occurrences with host molecules.</title>
        <authorList>
            <person name="Baker J.L."/>
            <person name="Morton J.T."/>
            <person name="Dinis M."/>
            <person name="Alvarez R."/>
            <person name="Tran N.C."/>
            <person name="Knight R."/>
            <person name="Edlund A."/>
        </authorList>
    </citation>
    <scope>NUCLEOTIDE SEQUENCE</scope>
    <source>
        <strain evidence="15">JCVI_32_bin.50</strain>
    </source>
</reference>
<dbReference type="SUPFAM" id="SSF56024">
    <property type="entry name" value="Phospholipase D/nuclease"/>
    <property type="match status" value="2"/>
</dbReference>
<keyword evidence="10 12" id="KW-0594">Phospholipid biosynthesis</keyword>
<keyword evidence="7 12" id="KW-1133">Transmembrane helix</keyword>
<feature type="active site" evidence="12">
    <location>
        <position position="214"/>
    </location>
</feature>
<evidence type="ECO:0000313" key="15">
    <source>
        <dbReference type="EMBL" id="MBF1447857.1"/>
    </source>
</evidence>
<dbReference type="RefSeq" id="WP_211791884.1">
    <property type="nucleotide sequence ID" value="NZ_CAJZDG010000123.1"/>
</dbReference>